<evidence type="ECO:0000256" key="1">
    <source>
        <dbReference type="ARBA" id="ARBA00001947"/>
    </source>
</evidence>
<dbReference type="GO" id="GO:0004222">
    <property type="term" value="F:metalloendopeptidase activity"/>
    <property type="evidence" value="ECO:0007669"/>
    <property type="project" value="TreeGrafter"/>
</dbReference>
<comment type="caution">
    <text evidence="8">The sequence shown here is derived from an EMBL/GenBank/DDBJ whole genome shotgun (WGS) entry which is preliminary data.</text>
</comment>
<gene>
    <name evidence="8" type="ORF">MBAV_002233</name>
</gene>
<accession>A0A0F3GUD5</accession>
<evidence type="ECO:0000313" key="9">
    <source>
        <dbReference type="Proteomes" id="UP000033423"/>
    </source>
</evidence>
<dbReference type="SUPFAM" id="SSF51261">
    <property type="entry name" value="Duplicated hybrid motif"/>
    <property type="match status" value="1"/>
</dbReference>
<keyword evidence="5" id="KW-0862">Zinc</keyword>
<evidence type="ECO:0000256" key="4">
    <source>
        <dbReference type="ARBA" id="ARBA00022801"/>
    </source>
</evidence>
<dbReference type="Pfam" id="PF01551">
    <property type="entry name" value="Peptidase_M23"/>
    <property type="match status" value="1"/>
</dbReference>
<dbReference type="Gene3D" id="3.10.450.350">
    <property type="match status" value="2"/>
</dbReference>
<keyword evidence="6" id="KW-0482">Metalloprotease</keyword>
<keyword evidence="3" id="KW-0479">Metal-binding</keyword>
<dbReference type="CDD" id="cd12797">
    <property type="entry name" value="M23_peptidase"/>
    <property type="match status" value="1"/>
</dbReference>
<comment type="cofactor">
    <cofactor evidence="1">
        <name>Zn(2+)</name>
        <dbReference type="ChEBI" id="CHEBI:29105"/>
    </cofactor>
</comment>
<reference evidence="8 9" key="1">
    <citation type="submission" date="2015-02" db="EMBL/GenBank/DDBJ databases">
        <title>Single-cell genomics of uncultivated deep-branching MTB reveals a conserved set of magnetosome genes.</title>
        <authorList>
            <person name="Kolinko S."/>
            <person name="Richter M."/>
            <person name="Glockner F.O."/>
            <person name="Brachmann A."/>
            <person name="Schuler D."/>
        </authorList>
    </citation>
    <scope>NUCLEOTIDE SEQUENCE [LARGE SCALE GENOMIC DNA]</scope>
    <source>
        <strain evidence="8">TM-1</strain>
    </source>
</reference>
<keyword evidence="4" id="KW-0378">Hydrolase</keyword>
<evidence type="ECO:0000256" key="3">
    <source>
        <dbReference type="ARBA" id="ARBA00022723"/>
    </source>
</evidence>
<proteinExistence type="predicted"/>
<protein>
    <submittedName>
        <fullName evidence="8">Peptidase M23B</fullName>
    </submittedName>
</protein>
<dbReference type="GO" id="GO:0006508">
    <property type="term" value="P:proteolysis"/>
    <property type="evidence" value="ECO:0007669"/>
    <property type="project" value="UniProtKB-KW"/>
</dbReference>
<dbReference type="EMBL" id="LACI01000962">
    <property type="protein sequence ID" value="KJU85575.1"/>
    <property type="molecule type" value="Genomic_DNA"/>
</dbReference>
<feature type="domain" description="M23ase beta-sheet core" evidence="7">
    <location>
        <begin position="301"/>
        <end position="397"/>
    </location>
</feature>
<dbReference type="Gene3D" id="2.70.70.10">
    <property type="entry name" value="Glucose Permease (Domain IIA)"/>
    <property type="match status" value="1"/>
</dbReference>
<name>A0A0F3GUD5_9BACT</name>
<sequence>MGRIKSLIMNLRRLQPQKDRNKPMVFFSLVFAAFLSMTHFTLDLSRPVVALGSKKASASSTMQSKAPQRDHIEKIRGFIQKGETLYDITKKYGLKTGDLFNITRASKGFHDLRDLRPTMSYHIVVDRKTNDILELKYAIDDTSYLTVSKRLNREDFQAQMTSLTYETRVGLISGEIKSNLIESIGTDKEHTNVAYELADVFAYDIDFTTDLRKSDKYQIIIEERFRDNIFIGYGKILYASFVNDGEKYEAFRYTYGDTTEYFRSDGNSVKKALMRAPLNYRYVSSFFSSNRMHPILKIVRPHSGIDYAAPSGTPVSAAGDGIVVKARYNGQYGNNILIDHNNGYVTCYGHLSRYAKNLKVGSKVEMGQIIGYVGATGLATGPHLHYTVTLQGKPVNPLAMKLPTRPIPANHKKAFATYVVQMRSNLDKSLIAANIK</sequence>
<dbReference type="GO" id="GO:0046872">
    <property type="term" value="F:metal ion binding"/>
    <property type="evidence" value="ECO:0007669"/>
    <property type="project" value="UniProtKB-KW"/>
</dbReference>
<dbReference type="PANTHER" id="PTHR21666">
    <property type="entry name" value="PEPTIDASE-RELATED"/>
    <property type="match status" value="1"/>
</dbReference>
<keyword evidence="9" id="KW-1185">Reference proteome</keyword>
<organism evidence="8 9">
    <name type="scientific">Candidatus Magnetobacterium bavaricum</name>
    <dbReference type="NCBI Taxonomy" id="29290"/>
    <lineage>
        <taxon>Bacteria</taxon>
        <taxon>Pseudomonadati</taxon>
        <taxon>Nitrospirota</taxon>
        <taxon>Thermodesulfovibrionia</taxon>
        <taxon>Thermodesulfovibrionales</taxon>
        <taxon>Candidatus Magnetobacteriaceae</taxon>
        <taxon>Candidatus Magnetobacterium</taxon>
    </lineage>
</organism>
<dbReference type="PANTHER" id="PTHR21666:SF288">
    <property type="entry name" value="CELL DIVISION PROTEIN YTFB"/>
    <property type="match status" value="1"/>
</dbReference>
<keyword evidence="2" id="KW-0645">Protease</keyword>
<dbReference type="InterPro" id="IPR050570">
    <property type="entry name" value="Cell_wall_metabolism_enzyme"/>
</dbReference>
<evidence type="ECO:0000256" key="2">
    <source>
        <dbReference type="ARBA" id="ARBA00022670"/>
    </source>
</evidence>
<evidence type="ECO:0000256" key="5">
    <source>
        <dbReference type="ARBA" id="ARBA00022833"/>
    </source>
</evidence>
<evidence type="ECO:0000313" key="8">
    <source>
        <dbReference type="EMBL" id="KJU85575.1"/>
    </source>
</evidence>
<dbReference type="Proteomes" id="UP000033423">
    <property type="component" value="Unassembled WGS sequence"/>
</dbReference>
<evidence type="ECO:0000256" key="6">
    <source>
        <dbReference type="ARBA" id="ARBA00023049"/>
    </source>
</evidence>
<dbReference type="InterPro" id="IPR011055">
    <property type="entry name" value="Dup_hybrid_motif"/>
</dbReference>
<evidence type="ECO:0000259" key="7">
    <source>
        <dbReference type="Pfam" id="PF01551"/>
    </source>
</evidence>
<dbReference type="AlphaFoldDB" id="A0A0F3GUD5"/>
<dbReference type="InterPro" id="IPR016047">
    <property type="entry name" value="M23ase_b-sheet_dom"/>
</dbReference>